<dbReference type="Gene3D" id="3.30.2010.10">
    <property type="entry name" value="Metalloproteases ('zincins'), catalytic domain"/>
    <property type="match status" value="1"/>
</dbReference>
<feature type="transmembrane region" description="Helical" evidence="1">
    <location>
        <begin position="20"/>
        <end position="46"/>
    </location>
</feature>
<dbReference type="KEGG" id="afo:Afer_1222"/>
<gene>
    <name evidence="2" type="ordered locus">Afer_1222</name>
</gene>
<keyword evidence="1" id="KW-0812">Transmembrane</keyword>
<protein>
    <recommendedName>
        <fullName evidence="4">Peptidase M48 domain-containing protein</fullName>
    </recommendedName>
</protein>
<dbReference type="Proteomes" id="UP000000771">
    <property type="component" value="Chromosome"/>
</dbReference>
<dbReference type="HOGENOM" id="CLU_1064071_0_0_11"/>
<dbReference type="STRING" id="525909.Afer_1222"/>
<dbReference type="AlphaFoldDB" id="C7LZJ5"/>
<evidence type="ECO:0000313" key="2">
    <source>
        <dbReference type="EMBL" id="ACU54153.1"/>
    </source>
</evidence>
<accession>C7LZJ5</accession>
<keyword evidence="1" id="KW-0472">Membrane</keyword>
<evidence type="ECO:0000313" key="3">
    <source>
        <dbReference type="Proteomes" id="UP000000771"/>
    </source>
</evidence>
<keyword evidence="3" id="KW-1185">Reference proteome</keyword>
<proteinExistence type="predicted"/>
<sequence>MNTGGIELWGVRRPLRRRVVLTGALARLAAVAIGAGVVVGVVGALLGLTAMAAALGGVVAVIIVAAVVLVVAMVPRKPRGRRAALSRSDEARLASIVEGVEPLLGLGATEVAVIEGDAVNAALVRGRRGEPLVVLTAGAVRLASSFELEALVVRTLAAWRLGLLGPLSLAMGIDRILGGGRRRPWMSALAWELDLVACAVTRYPPVVARLLRRLAEEPTGETAGLVWWAWAATGMNADELLARADAIEDEPWATRRRPIDV</sequence>
<name>C7LZJ5_ACIFD</name>
<keyword evidence="1" id="KW-1133">Transmembrane helix</keyword>
<evidence type="ECO:0008006" key="4">
    <source>
        <dbReference type="Google" id="ProtNLM"/>
    </source>
</evidence>
<dbReference type="RefSeq" id="WP_015798639.1">
    <property type="nucleotide sequence ID" value="NC_013124.1"/>
</dbReference>
<reference evidence="2 3" key="1">
    <citation type="journal article" date="2009" name="Stand. Genomic Sci.">
        <title>Complete genome sequence of Acidimicrobium ferrooxidans type strain (ICP).</title>
        <authorList>
            <person name="Clum A."/>
            <person name="Nolan M."/>
            <person name="Lang E."/>
            <person name="Glavina Del Rio T."/>
            <person name="Tice H."/>
            <person name="Copeland A."/>
            <person name="Cheng J.F."/>
            <person name="Lucas S."/>
            <person name="Chen F."/>
            <person name="Bruce D."/>
            <person name="Goodwin L."/>
            <person name="Pitluck S."/>
            <person name="Ivanova N."/>
            <person name="Mavrommatis K."/>
            <person name="Mikhailova N."/>
            <person name="Pati A."/>
            <person name="Chen A."/>
            <person name="Palaniappan K."/>
            <person name="Goker M."/>
            <person name="Spring S."/>
            <person name="Land M."/>
            <person name="Hauser L."/>
            <person name="Chang Y.J."/>
            <person name="Jeffries C.C."/>
            <person name="Chain P."/>
            <person name="Bristow J."/>
            <person name="Eisen J.A."/>
            <person name="Markowitz V."/>
            <person name="Hugenholtz P."/>
            <person name="Kyrpides N.C."/>
            <person name="Klenk H.P."/>
            <person name="Lapidus A."/>
        </authorList>
    </citation>
    <scope>NUCLEOTIDE SEQUENCE [LARGE SCALE GENOMIC DNA]</scope>
    <source>
        <strain evidence="3">DSM 10331 / JCM 15462 / NBRC 103882 / ICP</strain>
    </source>
</reference>
<dbReference type="eggNOG" id="ENOG50324DK">
    <property type="taxonomic scope" value="Bacteria"/>
</dbReference>
<organism evidence="2 3">
    <name type="scientific">Acidimicrobium ferrooxidans (strain DSM 10331 / JCM 15462 / NBRC 103882 / ICP)</name>
    <dbReference type="NCBI Taxonomy" id="525909"/>
    <lineage>
        <taxon>Bacteria</taxon>
        <taxon>Bacillati</taxon>
        <taxon>Actinomycetota</taxon>
        <taxon>Acidimicrobiia</taxon>
        <taxon>Acidimicrobiales</taxon>
        <taxon>Acidimicrobiaceae</taxon>
        <taxon>Acidimicrobium</taxon>
    </lineage>
</organism>
<dbReference type="EMBL" id="CP001631">
    <property type="protein sequence ID" value="ACU54153.1"/>
    <property type="molecule type" value="Genomic_DNA"/>
</dbReference>
<evidence type="ECO:0000256" key="1">
    <source>
        <dbReference type="SAM" id="Phobius"/>
    </source>
</evidence>
<feature type="transmembrane region" description="Helical" evidence="1">
    <location>
        <begin position="52"/>
        <end position="74"/>
    </location>
</feature>